<dbReference type="EMBL" id="FTPP01000002">
    <property type="protein sequence ID" value="SIT90811.1"/>
    <property type="molecule type" value="Genomic_DNA"/>
</dbReference>
<feature type="signal peptide" evidence="2">
    <location>
        <begin position="1"/>
        <end position="19"/>
    </location>
</feature>
<dbReference type="InterPro" id="IPR051045">
    <property type="entry name" value="TonB-dependent_transducer"/>
</dbReference>
<dbReference type="SUPFAM" id="SSF74653">
    <property type="entry name" value="TolA/TonB C-terminal domain"/>
    <property type="match status" value="1"/>
</dbReference>
<dbReference type="OrthoDB" id="9812355at2"/>
<keyword evidence="5" id="KW-1185">Reference proteome</keyword>
<organism evidence="4 5">
    <name type="scientific">Pontibacter indicus</name>
    <dbReference type="NCBI Taxonomy" id="1317125"/>
    <lineage>
        <taxon>Bacteria</taxon>
        <taxon>Pseudomonadati</taxon>
        <taxon>Bacteroidota</taxon>
        <taxon>Cytophagia</taxon>
        <taxon>Cytophagales</taxon>
        <taxon>Hymenobacteraceae</taxon>
        <taxon>Pontibacter</taxon>
    </lineage>
</organism>
<dbReference type="SUPFAM" id="SSF82185">
    <property type="entry name" value="Histone H3 K4-specific methyltransferase SET7/9 N-terminal domain"/>
    <property type="match status" value="1"/>
</dbReference>
<reference evidence="5" key="1">
    <citation type="submission" date="2017-01" db="EMBL/GenBank/DDBJ databases">
        <authorList>
            <person name="Varghese N."/>
            <person name="Submissions S."/>
        </authorList>
    </citation>
    <scope>NUCLEOTIDE SEQUENCE [LARGE SCALE GENOMIC DNA]</scope>
    <source>
        <strain evidence="5">LP100</strain>
    </source>
</reference>
<dbReference type="Pfam" id="PF03544">
    <property type="entry name" value="TonB_C"/>
    <property type="match status" value="1"/>
</dbReference>
<dbReference type="PANTHER" id="PTHR33446">
    <property type="entry name" value="PROTEIN TONB-RELATED"/>
    <property type="match status" value="1"/>
</dbReference>
<dbReference type="RefSeq" id="WP_076669123.1">
    <property type="nucleotide sequence ID" value="NZ_FTPP01000002.1"/>
</dbReference>
<dbReference type="Pfam" id="PF07661">
    <property type="entry name" value="MORN_2"/>
    <property type="match status" value="2"/>
</dbReference>
<dbReference type="AlphaFoldDB" id="A0A1R3XHF3"/>
<evidence type="ECO:0000259" key="3">
    <source>
        <dbReference type="PROSITE" id="PS52015"/>
    </source>
</evidence>
<evidence type="ECO:0000256" key="1">
    <source>
        <dbReference type="SAM" id="MobiDB-lite"/>
    </source>
</evidence>
<feature type="chain" id="PRO_5013317639" evidence="2">
    <location>
        <begin position="20"/>
        <end position="424"/>
    </location>
</feature>
<protein>
    <submittedName>
        <fullName evidence="4">MORN repeat variant</fullName>
    </submittedName>
</protein>
<evidence type="ECO:0000313" key="4">
    <source>
        <dbReference type="EMBL" id="SIT90811.1"/>
    </source>
</evidence>
<name>A0A1R3XHF3_9BACT</name>
<dbReference type="GO" id="GO:0098797">
    <property type="term" value="C:plasma membrane protein complex"/>
    <property type="evidence" value="ECO:0007669"/>
    <property type="project" value="TreeGrafter"/>
</dbReference>
<feature type="domain" description="TonB C-terminal" evidence="3">
    <location>
        <begin position="311"/>
        <end position="405"/>
    </location>
</feature>
<dbReference type="PANTHER" id="PTHR33446:SF2">
    <property type="entry name" value="PROTEIN TONB"/>
    <property type="match status" value="1"/>
</dbReference>
<feature type="region of interest" description="Disordered" evidence="1">
    <location>
        <begin position="404"/>
        <end position="424"/>
    </location>
</feature>
<gene>
    <name evidence="4" type="ORF">SAMN05444128_2384</name>
</gene>
<dbReference type="InterPro" id="IPR011652">
    <property type="entry name" value="MORN_2"/>
</dbReference>
<dbReference type="GO" id="GO:0055085">
    <property type="term" value="P:transmembrane transport"/>
    <property type="evidence" value="ECO:0007669"/>
    <property type="project" value="InterPro"/>
</dbReference>
<dbReference type="Gene3D" id="3.90.930.1">
    <property type="match status" value="1"/>
</dbReference>
<dbReference type="Gene3D" id="3.30.1150.10">
    <property type="match status" value="1"/>
</dbReference>
<dbReference type="Proteomes" id="UP000187181">
    <property type="component" value="Unassembled WGS sequence"/>
</dbReference>
<evidence type="ECO:0000313" key="5">
    <source>
        <dbReference type="Proteomes" id="UP000187181"/>
    </source>
</evidence>
<keyword evidence="2" id="KW-0732">Signal</keyword>
<evidence type="ECO:0000256" key="2">
    <source>
        <dbReference type="SAM" id="SignalP"/>
    </source>
</evidence>
<dbReference type="InterPro" id="IPR037682">
    <property type="entry name" value="TonB_C"/>
</dbReference>
<dbReference type="STRING" id="1317125.SAMN05444128_2384"/>
<proteinExistence type="predicted"/>
<dbReference type="GO" id="GO:0031992">
    <property type="term" value="F:energy transducer activity"/>
    <property type="evidence" value="ECO:0007669"/>
    <property type="project" value="TreeGrafter"/>
</dbReference>
<accession>A0A1R3XHF3</accession>
<sequence>MKHFLLVLITFSLASAAFAQQSEHANYKPLVIPYNAKWQVTKPEAAVYRRLAYFPDSLRNISNLKQPAFNFAVTDYYADGTVKAKGHYQDGKKWATWTFYYPNGQLDCKGKYDGLKLTGTWEFWWPDGRPLMVAEYEGSNKRLLSFWNHEGEQMVRDGNGTYTAITLDENGTRMVKTGAYKDGYQSGEWTYGPEGGDPVVQQFFGDEGYPKGGVVYANGKVTERYYFGNRLAVEPEPEKEHANGPGWWYPDPAFYEKDYPVVADLFNCRVEKVVLDKKIKASTKHYYNVIQAFDNGVADTLEVGVPLVLPVFKKGLQSHLNTYLQLPDHLAKLNLQGLVVAVYTVDAQGKVKNPSIVKSLHPALDEAVLRMLNKMPDWQPGTRNGKPVDVVMTLPIRMKRSTFTAERESNVPNGGNWQFGGGSL</sequence>
<dbReference type="PROSITE" id="PS52015">
    <property type="entry name" value="TONB_CTD"/>
    <property type="match status" value="1"/>
</dbReference>